<proteinExistence type="predicted"/>
<dbReference type="RefSeq" id="WP_367991740.1">
    <property type="nucleotide sequence ID" value="NZ_JBFPJR010000005.1"/>
</dbReference>
<dbReference type="Proteomes" id="UP001556631">
    <property type="component" value="Unassembled WGS sequence"/>
</dbReference>
<sequence length="93" mass="9856">MSDPRSTRTWRRARAAWAPVVAAGGVACRRCGAVLTPGEPWDLGHPEEAHGRAPLTPELLAACRPEHVRCNRSAGGRGNTPTAIVTAPPGVLW</sequence>
<name>A0ABV3SVC8_9ACTN</name>
<organism evidence="2 3">
    <name type="scientific">Nocardioides eburneus</name>
    <dbReference type="NCBI Taxonomy" id="3231482"/>
    <lineage>
        <taxon>Bacteria</taxon>
        <taxon>Bacillati</taxon>
        <taxon>Actinomycetota</taxon>
        <taxon>Actinomycetes</taxon>
        <taxon>Propionibacteriales</taxon>
        <taxon>Nocardioidaceae</taxon>
        <taxon>Nocardioides</taxon>
    </lineage>
</organism>
<protein>
    <recommendedName>
        <fullName evidence="4">HNH endonuclease</fullName>
    </recommendedName>
</protein>
<keyword evidence="3" id="KW-1185">Reference proteome</keyword>
<dbReference type="PROSITE" id="PS51257">
    <property type="entry name" value="PROKAR_LIPOPROTEIN"/>
    <property type="match status" value="1"/>
</dbReference>
<feature type="region of interest" description="Disordered" evidence="1">
    <location>
        <begin position="72"/>
        <end position="93"/>
    </location>
</feature>
<evidence type="ECO:0000313" key="2">
    <source>
        <dbReference type="EMBL" id="MEX0426891.1"/>
    </source>
</evidence>
<comment type="caution">
    <text evidence="2">The sequence shown here is derived from an EMBL/GenBank/DDBJ whole genome shotgun (WGS) entry which is preliminary data.</text>
</comment>
<accession>A0ABV3SVC8</accession>
<evidence type="ECO:0008006" key="4">
    <source>
        <dbReference type="Google" id="ProtNLM"/>
    </source>
</evidence>
<evidence type="ECO:0000313" key="3">
    <source>
        <dbReference type="Proteomes" id="UP001556631"/>
    </source>
</evidence>
<reference evidence="2 3" key="1">
    <citation type="submission" date="2024-07" db="EMBL/GenBank/DDBJ databases">
        <authorList>
            <person name="Lee S."/>
            <person name="Kang M."/>
        </authorList>
    </citation>
    <scope>NUCLEOTIDE SEQUENCE [LARGE SCALE GENOMIC DNA]</scope>
    <source>
        <strain evidence="2 3">DS6</strain>
    </source>
</reference>
<dbReference type="EMBL" id="JBFPJR010000005">
    <property type="protein sequence ID" value="MEX0426891.1"/>
    <property type="molecule type" value="Genomic_DNA"/>
</dbReference>
<evidence type="ECO:0000256" key="1">
    <source>
        <dbReference type="SAM" id="MobiDB-lite"/>
    </source>
</evidence>
<gene>
    <name evidence="2" type="ORF">AB3X52_04595</name>
</gene>